<proteinExistence type="predicted"/>
<evidence type="ECO:0000256" key="1">
    <source>
        <dbReference type="SAM" id="SignalP"/>
    </source>
</evidence>
<keyword evidence="3" id="KW-1185">Reference proteome</keyword>
<name>A0A521EWM9_9FLAO</name>
<organism evidence="2 3">
    <name type="scientific">Flavobacterium nitrogenifigens</name>
    <dbReference type="NCBI Taxonomy" id="1617283"/>
    <lineage>
        <taxon>Bacteria</taxon>
        <taxon>Pseudomonadati</taxon>
        <taxon>Bacteroidota</taxon>
        <taxon>Flavobacteriia</taxon>
        <taxon>Flavobacteriales</taxon>
        <taxon>Flavobacteriaceae</taxon>
        <taxon>Flavobacterium</taxon>
    </lineage>
</organism>
<dbReference type="AlphaFoldDB" id="A0A521EWM9"/>
<evidence type="ECO:0000313" key="3">
    <source>
        <dbReference type="Proteomes" id="UP000319267"/>
    </source>
</evidence>
<evidence type="ECO:0000313" key="2">
    <source>
        <dbReference type="EMBL" id="SMO88303.1"/>
    </source>
</evidence>
<feature type="chain" id="PRO_5021975593" description="DUF4394 domain-containing protein" evidence="1">
    <location>
        <begin position="19"/>
        <end position="384"/>
    </location>
</feature>
<feature type="signal peptide" evidence="1">
    <location>
        <begin position="1"/>
        <end position="18"/>
    </location>
</feature>
<accession>A0A521EWM9</accession>
<dbReference type="EMBL" id="FXTQ01000005">
    <property type="protein sequence ID" value="SMO88303.1"/>
    <property type="molecule type" value="Genomic_DNA"/>
</dbReference>
<dbReference type="Proteomes" id="UP000319267">
    <property type="component" value="Unassembled WGS sequence"/>
</dbReference>
<sequence>MKKITYLLLLIQSGFLTAQTKTVVTQFGEKVSINPYVNNGLETNNGYIQLGGALTKPSILTTTPNFTLAFTGLQAGGASDNVLVTDASGVLKSVARSSFGGNDNLGNHIATMDLNMSNKNITNIYNAYIKNDFQIFDRITSNTNYFGLYKTQGKLGIWNNAKSANALTIDENTNTTTLQSAAIAKGTDNKTPVPGSVATAADTNGNVIWTATSEVTGVLVGAYNVTGSGLPLQDIPISSTINDYYDINGLTLSITVTKPSRLVVVGSVLVTSSSAGYTGQGSIATFVDGVKYNPNYYSFFDGYANGASGGLVRLGSTVPVNTVVDVEPGTHTIKLRVRAWASYIGGISNSTIKHRINPTTGSYLGSFNETGAQAPNMTVLVYTK</sequence>
<protein>
    <recommendedName>
        <fullName evidence="4">DUF4394 domain-containing protein</fullName>
    </recommendedName>
</protein>
<reference evidence="2 3" key="1">
    <citation type="submission" date="2017-05" db="EMBL/GenBank/DDBJ databases">
        <authorList>
            <person name="Varghese N."/>
            <person name="Submissions S."/>
        </authorList>
    </citation>
    <scope>NUCLEOTIDE SEQUENCE [LARGE SCALE GENOMIC DNA]</scope>
    <source>
        <strain evidence="2 3">DSM 29982</strain>
    </source>
</reference>
<dbReference type="RefSeq" id="WP_111377302.1">
    <property type="nucleotide sequence ID" value="NZ_CP043612.1"/>
</dbReference>
<gene>
    <name evidence="2" type="ORF">SAMN06265220_105189</name>
</gene>
<evidence type="ECO:0008006" key="4">
    <source>
        <dbReference type="Google" id="ProtNLM"/>
    </source>
</evidence>
<keyword evidence="1" id="KW-0732">Signal</keyword>
<dbReference type="OrthoDB" id="1377504at2"/>